<dbReference type="Gene3D" id="2.40.70.10">
    <property type="entry name" value="Acid Proteases"/>
    <property type="match status" value="1"/>
</dbReference>
<dbReference type="EMBL" id="SMGD01000019">
    <property type="protein sequence ID" value="TCK46413.1"/>
    <property type="molecule type" value="Genomic_DNA"/>
</dbReference>
<keyword evidence="3" id="KW-0645">Protease</keyword>
<evidence type="ECO:0000313" key="4">
    <source>
        <dbReference type="Proteomes" id="UP000295565"/>
    </source>
</evidence>
<feature type="domain" description="Peptidase A1" evidence="2">
    <location>
        <begin position="29"/>
        <end position="375"/>
    </location>
</feature>
<comment type="similarity">
    <text evidence="1">Belongs to the peptidase A1 family.</text>
</comment>
<dbReference type="Proteomes" id="UP000295565">
    <property type="component" value="Unassembled WGS sequence"/>
</dbReference>
<dbReference type="SUPFAM" id="SSF50630">
    <property type="entry name" value="Acid proteases"/>
    <property type="match status" value="1"/>
</dbReference>
<keyword evidence="4" id="KW-1185">Reference proteome</keyword>
<keyword evidence="3" id="KW-0378">Hydrolase</keyword>
<accession>A0A4R1J7K8</accession>
<dbReference type="InterPro" id="IPR034164">
    <property type="entry name" value="Pepsin-like_dom"/>
</dbReference>
<dbReference type="PROSITE" id="PS51767">
    <property type="entry name" value="PEPTIDASE_A1"/>
    <property type="match status" value="1"/>
</dbReference>
<proteinExistence type="inferred from homology"/>
<sequence length="402" mass="44756">MTHQGAKTIKGLTLPLYRGPYQYNGASPWYAQIGIGTPAQQLKLAIDTGSNFNWISSSLSSVMNRQHYGGLCFDTQASSSFKILSKEAITVDFGPWGCMQVCLGQEQLTLAMTTEQDLLVNELYFSEKYQGRQFAELDWDGGIGVPSYSYQPVTETGVLQAYRGVHRCEVAGETGSFHFMESLYHQGIIDQHSLFVSFHTNALTKRGKVSFGQLDERYRDSLEYLFLPWRQVPGEPLQSLYYIWTTPMQSLAIGDQLIAQAHADQPLSFCLDSGSSLFKGDPDMMLRAYYQASLTHGDLIIELGPDAHGQSQSLTLPASLYDVEIEAGVLMGETLAQFQPMAGLEGLTLVGSVLLDHLYCVYQYQLDDNNRLAPLGMWLFNKPDDVKIIAKQQEKPAAIFSC</sequence>
<dbReference type="Pfam" id="PF00026">
    <property type="entry name" value="Asp"/>
    <property type="match status" value="1"/>
</dbReference>
<name>A0A4R1J7K8_9GAMM</name>
<reference evidence="3 4" key="1">
    <citation type="submission" date="2019-03" db="EMBL/GenBank/DDBJ databases">
        <title>Genomic Encyclopedia of Type Strains, Phase IV (KMG-IV): sequencing the most valuable type-strain genomes for metagenomic binning, comparative biology and taxonomic classification.</title>
        <authorList>
            <person name="Goeker M."/>
        </authorList>
    </citation>
    <scope>NUCLEOTIDE SEQUENCE [LARGE SCALE GENOMIC DNA]</scope>
    <source>
        <strain evidence="3 4">DSM 18577</strain>
    </source>
</reference>
<dbReference type="AlphaFoldDB" id="A0A4R1J7K8"/>
<organism evidence="3 4">
    <name type="scientific">Celerinatantimonas diazotrophica</name>
    <dbReference type="NCBI Taxonomy" id="412034"/>
    <lineage>
        <taxon>Bacteria</taxon>
        <taxon>Pseudomonadati</taxon>
        <taxon>Pseudomonadota</taxon>
        <taxon>Gammaproteobacteria</taxon>
        <taxon>Celerinatantimonadaceae</taxon>
        <taxon>Celerinatantimonas</taxon>
    </lineage>
</organism>
<dbReference type="GO" id="GO:0004190">
    <property type="term" value="F:aspartic-type endopeptidase activity"/>
    <property type="evidence" value="ECO:0007669"/>
    <property type="project" value="InterPro"/>
</dbReference>
<evidence type="ECO:0000259" key="2">
    <source>
        <dbReference type="PROSITE" id="PS51767"/>
    </source>
</evidence>
<comment type="caution">
    <text evidence="3">The sequence shown here is derived from an EMBL/GenBank/DDBJ whole genome shotgun (WGS) entry which is preliminary data.</text>
</comment>
<dbReference type="OrthoDB" id="5855722at2"/>
<gene>
    <name evidence="3" type="ORF">EV690_3693</name>
</gene>
<dbReference type="GO" id="GO:0006508">
    <property type="term" value="P:proteolysis"/>
    <property type="evidence" value="ECO:0007669"/>
    <property type="project" value="UniProtKB-KW"/>
</dbReference>
<dbReference type="PANTHER" id="PTHR47966">
    <property type="entry name" value="BETA-SITE APP-CLEAVING ENZYME, ISOFORM A-RELATED"/>
    <property type="match status" value="1"/>
</dbReference>
<dbReference type="RefSeq" id="WP_131914411.1">
    <property type="nucleotide sequence ID" value="NZ_OU594967.1"/>
</dbReference>
<dbReference type="CDD" id="cd05471">
    <property type="entry name" value="pepsin_like"/>
    <property type="match status" value="1"/>
</dbReference>
<dbReference type="InterPro" id="IPR001461">
    <property type="entry name" value="Aspartic_peptidase_A1"/>
</dbReference>
<evidence type="ECO:0000313" key="3">
    <source>
        <dbReference type="EMBL" id="TCK46413.1"/>
    </source>
</evidence>
<dbReference type="InterPro" id="IPR021109">
    <property type="entry name" value="Peptidase_aspartic_dom_sf"/>
</dbReference>
<dbReference type="PRINTS" id="PR00792">
    <property type="entry name" value="PEPSIN"/>
</dbReference>
<dbReference type="InterPro" id="IPR033121">
    <property type="entry name" value="PEPTIDASE_A1"/>
</dbReference>
<protein>
    <submittedName>
        <fullName evidence="3">Aspartyl protease</fullName>
    </submittedName>
</protein>
<evidence type="ECO:0000256" key="1">
    <source>
        <dbReference type="ARBA" id="ARBA00007447"/>
    </source>
</evidence>
<dbReference type="PANTHER" id="PTHR47966:SF51">
    <property type="entry name" value="BETA-SITE APP-CLEAVING ENZYME, ISOFORM A-RELATED"/>
    <property type="match status" value="1"/>
</dbReference>